<feature type="chain" id="PRO_5008129859" evidence="4">
    <location>
        <begin position="21"/>
        <end position="153"/>
    </location>
</feature>
<dbReference type="InterPro" id="IPR014756">
    <property type="entry name" value="Ig_E-set"/>
</dbReference>
<sequence>MHWLAAFVLTLLASGTVIEALQIRPCLDDLPYPTFVEIRECTQAPCQLVRGTKVPIVIVFKALFDAESPRYIQVVHAGATATPTELTPDRENVCNWLTGSSCPIREGEIIITGHTLDVLPEYPLAQVTIHLSVLDEQSRTHTCFVFDAQLVDK</sequence>
<dbReference type="EnsemblMetazoa" id="ADIR007262-RA">
    <property type="protein sequence ID" value="ADIR007262-PA"/>
    <property type="gene ID" value="ADIR007262"/>
</dbReference>
<comment type="subcellular location">
    <subcellularLocation>
        <location evidence="1">Secreted</location>
    </subcellularLocation>
</comment>
<dbReference type="SMART" id="SM00737">
    <property type="entry name" value="ML"/>
    <property type="match status" value="1"/>
</dbReference>
<feature type="domain" description="MD-2-related lipid-recognition" evidence="5">
    <location>
        <begin position="23"/>
        <end position="148"/>
    </location>
</feature>
<dbReference type="Pfam" id="PF02221">
    <property type="entry name" value="E1_DerP2_DerF2"/>
    <property type="match status" value="1"/>
</dbReference>
<dbReference type="InterPro" id="IPR003172">
    <property type="entry name" value="ML_dom"/>
</dbReference>
<proteinExistence type="inferred from homology"/>
<evidence type="ECO:0000256" key="4">
    <source>
        <dbReference type="SAM" id="SignalP"/>
    </source>
</evidence>
<dbReference type="Proteomes" id="UP000075884">
    <property type="component" value="Unassembled WGS sequence"/>
</dbReference>
<keyword evidence="4" id="KW-0732">Signal</keyword>
<comment type="similarity">
    <text evidence="2">Belongs to the NPC2 family.</text>
</comment>
<feature type="signal peptide" evidence="4">
    <location>
        <begin position="1"/>
        <end position="20"/>
    </location>
</feature>
<evidence type="ECO:0000313" key="7">
    <source>
        <dbReference type="Proteomes" id="UP000075884"/>
    </source>
</evidence>
<keyword evidence="3" id="KW-0964">Secreted</keyword>
<reference evidence="6" key="2">
    <citation type="submission" date="2020-05" db="UniProtKB">
        <authorList>
            <consortium name="EnsemblMetazoa"/>
        </authorList>
    </citation>
    <scope>IDENTIFICATION</scope>
    <source>
        <strain evidence="6">WRAIR2</strain>
    </source>
</reference>
<dbReference type="VEuPathDB" id="VectorBase:ADIR007262"/>
<dbReference type="AlphaFoldDB" id="A0A182NHY9"/>
<evidence type="ECO:0000259" key="5">
    <source>
        <dbReference type="SMART" id="SM00737"/>
    </source>
</evidence>
<dbReference type="STRING" id="7168.A0A182NHY9"/>
<dbReference type="SUPFAM" id="SSF81296">
    <property type="entry name" value="E set domains"/>
    <property type="match status" value="1"/>
</dbReference>
<organism evidence="6 7">
    <name type="scientific">Anopheles dirus</name>
    <dbReference type="NCBI Taxonomy" id="7168"/>
    <lineage>
        <taxon>Eukaryota</taxon>
        <taxon>Metazoa</taxon>
        <taxon>Ecdysozoa</taxon>
        <taxon>Arthropoda</taxon>
        <taxon>Hexapoda</taxon>
        <taxon>Insecta</taxon>
        <taxon>Pterygota</taxon>
        <taxon>Neoptera</taxon>
        <taxon>Endopterygota</taxon>
        <taxon>Diptera</taxon>
        <taxon>Nematocera</taxon>
        <taxon>Culicoidea</taxon>
        <taxon>Culicidae</taxon>
        <taxon>Anophelinae</taxon>
        <taxon>Anopheles</taxon>
    </lineage>
</organism>
<dbReference type="Gene3D" id="2.60.40.770">
    <property type="match status" value="1"/>
</dbReference>
<protein>
    <submittedName>
        <fullName evidence="6">ML domain-containing protein</fullName>
    </submittedName>
</protein>
<evidence type="ECO:0000313" key="6">
    <source>
        <dbReference type="EnsemblMetazoa" id="ADIR007262-PA"/>
    </source>
</evidence>
<evidence type="ECO:0000256" key="2">
    <source>
        <dbReference type="ARBA" id="ARBA00006370"/>
    </source>
</evidence>
<accession>A0A182NHY9</accession>
<dbReference type="FunFam" id="2.60.40.770:FF:000001">
    <property type="entry name" value="NPC intracellular cholesterol transporter 2"/>
    <property type="match status" value="1"/>
</dbReference>
<evidence type="ECO:0000256" key="3">
    <source>
        <dbReference type="ARBA" id="ARBA00022525"/>
    </source>
</evidence>
<evidence type="ECO:0000256" key="1">
    <source>
        <dbReference type="ARBA" id="ARBA00004613"/>
    </source>
</evidence>
<name>A0A182NHY9_9DIPT</name>
<reference evidence="7" key="1">
    <citation type="submission" date="2013-03" db="EMBL/GenBank/DDBJ databases">
        <title>The Genome Sequence of Anopheles dirus WRAIR2.</title>
        <authorList>
            <consortium name="The Broad Institute Genomics Platform"/>
            <person name="Neafsey D.E."/>
            <person name="Walton C."/>
            <person name="Walker B."/>
            <person name="Young S.K."/>
            <person name="Zeng Q."/>
            <person name="Gargeya S."/>
            <person name="Fitzgerald M."/>
            <person name="Haas B."/>
            <person name="Abouelleil A."/>
            <person name="Allen A.W."/>
            <person name="Alvarado L."/>
            <person name="Arachchi H.M."/>
            <person name="Berlin A.M."/>
            <person name="Chapman S.B."/>
            <person name="Gainer-Dewar J."/>
            <person name="Goldberg J."/>
            <person name="Griggs A."/>
            <person name="Gujja S."/>
            <person name="Hansen M."/>
            <person name="Howarth C."/>
            <person name="Imamovic A."/>
            <person name="Ireland A."/>
            <person name="Larimer J."/>
            <person name="McCowan C."/>
            <person name="Murphy C."/>
            <person name="Pearson M."/>
            <person name="Poon T.W."/>
            <person name="Priest M."/>
            <person name="Roberts A."/>
            <person name="Saif S."/>
            <person name="Shea T."/>
            <person name="Sisk P."/>
            <person name="Sykes S."/>
            <person name="Wortman J."/>
            <person name="Nusbaum C."/>
            <person name="Birren B."/>
        </authorList>
    </citation>
    <scope>NUCLEOTIDE SEQUENCE [LARGE SCALE GENOMIC DNA]</scope>
    <source>
        <strain evidence="7">WRAIR2</strain>
    </source>
</reference>
<dbReference type="GO" id="GO:0005576">
    <property type="term" value="C:extracellular region"/>
    <property type="evidence" value="ECO:0007669"/>
    <property type="project" value="UniProtKB-SubCell"/>
</dbReference>
<keyword evidence="7" id="KW-1185">Reference proteome</keyword>